<protein>
    <submittedName>
        <fullName evidence="2">Uncharacterized protein</fullName>
    </submittedName>
</protein>
<reference evidence="2 3" key="1">
    <citation type="submission" date="2019-05" db="EMBL/GenBank/DDBJ databases">
        <title>Another draft genome of Portunus trituberculatus and its Hox gene families provides insights of decapod evolution.</title>
        <authorList>
            <person name="Jeong J.-H."/>
            <person name="Song I."/>
            <person name="Kim S."/>
            <person name="Choi T."/>
            <person name="Kim D."/>
            <person name="Ryu S."/>
            <person name="Kim W."/>
        </authorList>
    </citation>
    <scope>NUCLEOTIDE SEQUENCE [LARGE SCALE GENOMIC DNA]</scope>
    <source>
        <tissue evidence="2">Muscle</tissue>
    </source>
</reference>
<evidence type="ECO:0000313" key="2">
    <source>
        <dbReference type="EMBL" id="MPC97472.1"/>
    </source>
</evidence>
<name>A0A5B7JN08_PORTR</name>
<sequence length="75" mass="8448">MAHLGLTGERYISHRAAGFGKDSSPGRLDRRPEHEPPQPTTTLNYDEDRQRFSSRSVTTHFARTRSDPDPGAILE</sequence>
<feature type="region of interest" description="Disordered" evidence="1">
    <location>
        <begin position="1"/>
        <end position="75"/>
    </location>
</feature>
<feature type="compositionally biased region" description="Basic and acidic residues" evidence="1">
    <location>
        <begin position="27"/>
        <end position="36"/>
    </location>
</feature>
<organism evidence="2 3">
    <name type="scientific">Portunus trituberculatus</name>
    <name type="common">Swimming crab</name>
    <name type="synonym">Neptunus trituberculatus</name>
    <dbReference type="NCBI Taxonomy" id="210409"/>
    <lineage>
        <taxon>Eukaryota</taxon>
        <taxon>Metazoa</taxon>
        <taxon>Ecdysozoa</taxon>
        <taxon>Arthropoda</taxon>
        <taxon>Crustacea</taxon>
        <taxon>Multicrustacea</taxon>
        <taxon>Malacostraca</taxon>
        <taxon>Eumalacostraca</taxon>
        <taxon>Eucarida</taxon>
        <taxon>Decapoda</taxon>
        <taxon>Pleocyemata</taxon>
        <taxon>Brachyura</taxon>
        <taxon>Eubrachyura</taxon>
        <taxon>Portunoidea</taxon>
        <taxon>Portunidae</taxon>
        <taxon>Portuninae</taxon>
        <taxon>Portunus</taxon>
    </lineage>
</organism>
<dbReference type="Proteomes" id="UP000324222">
    <property type="component" value="Unassembled WGS sequence"/>
</dbReference>
<dbReference type="AlphaFoldDB" id="A0A5B7JN08"/>
<gene>
    <name evidence="2" type="ORF">E2C01_092789</name>
</gene>
<proteinExistence type="predicted"/>
<keyword evidence="3" id="KW-1185">Reference proteome</keyword>
<accession>A0A5B7JN08</accession>
<evidence type="ECO:0000313" key="3">
    <source>
        <dbReference type="Proteomes" id="UP000324222"/>
    </source>
</evidence>
<comment type="caution">
    <text evidence="2">The sequence shown here is derived from an EMBL/GenBank/DDBJ whole genome shotgun (WGS) entry which is preliminary data.</text>
</comment>
<evidence type="ECO:0000256" key="1">
    <source>
        <dbReference type="SAM" id="MobiDB-lite"/>
    </source>
</evidence>
<dbReference type="EMBL" id="VSRR010110158">
    <property type="protein sequence ID" value="MPC97472.1"/>
    <property type="molecule type" value="Genomic_DNA"/>
</dbReference>